<comment type="caution">
    <text evidence="1">The sequence shown here is derived from an EMBL/GenBank/DDBJ whole genome shotgun (WGS) entry which is preliminary data.</text>
</comment>
<name>A0ACC6KR65_9SPHI</name>
<dbReference type="EMBL" id="JAVDTF010000001">
    <property type="protein sequence ID" value="MDR6781843.1"/>
    <property type="molecule type" value="Genomic_DNA"/>
</dbReference>
<protein>
    <submittedName>
        <fullName evidence="1">Uncharacterized protein (DUF305 family)</fullName>
    </submittedName>
</protein>
<accession>A0ACC6KR65</accession>
<evidence type="ECO:0000313" key="2">
    <source>
        <dbReference type="Proteomes" id="UP001246858"/>
    </source>
</evidence>
<reference evidence="1" key="1">
    <citation type="submission" date="2023-07" db="EMBL/GenBank/DDBJ databases">
        <title>Sorghum-associated microbial communities from plants grown in Nebraska, USA.</title>
        <authorList>
            <person name="Schachtman D."/>
        </authorList>
    </citation>
    <scope>NUCLEOTIDE SEQUENCE</scope>
    <source>
        <strain evidence="1">2697</strain>
    </source>
</reference>
<keyword evidence="2" id="KW-1185">Reference proteome</keyword>
<dbReference type="Proteomes" id="UP001246858">
    <property type="component" value="Unassembled WGS sequence"/>
</dbReference>
<organism evidence="1 2">
    <name type="scientific">Pedobacter africanus</name>
    <dbReference type="NCBI Taxonomy" id="151894"/>
    <lineage>
        <taxon>Bacteria</taxon>
        <taxon>Pseudomonadati</taxon>
        <taxon>Bacteroidota</taxon>
        <taxon>Sphingobacteriia</taxon>
        <taxon>Sphingobacteriales</taxon>
        <taxon>Sphingobacteriaceae</taxon>
        <taxon>Pedobacter</taxon>
    </lineage>
</organism>
<gene>
    <name evidence="1" type="ORF">J2X78_000395</name>
</gene>
<sequence length="235" mass="24966">MKRFQLFTGLSLVICLFGSCASRNPSRDGEQKRKPAITGVTPTIKNPSRGVINASGDGLTPGIGRSNGAGSEESATSIANSAIAKANVAVKISERKLSGLSDEELMDRISERQNGIVGMSGSIVKSTGKEKIRNYAEAILKEYEGAQSQLKKLLAAQAVRSQNGPEAGSAVAKSDFDYVQAMIAGHQDLILLLTVAGESKDDGLKKFGTTYLPLAKKQLEDARELTKVVSPKQKN</sequence>
<evidence type="ECO:0000313" key="1">
    <source>
        <dbReference type="EMBL" id="MDR6781843.1"/>
    </source>
</evidence>
<proteinExistence type="predicted"/>